<keyword evidence="10" id="KW-1185">Reference proteome</keyword>
<dbReference type="GO" id="GO:0005886">
    <property type="term" value="C:plasma membrane"/>
    <property type="evidence" value="ECO:0007669"/>
    <property type="project" value="UniProtKB-SubCell"/>
</dbReference>
<feature type="domain" description="Type II secretion system protein GspF" evidence="8">
    <location>
        <begin position="236"/>
        <end position="361"/>
    </location>
</feature>
<evidence type="ECO:0000256" key="6">
    <source>
        <dbReference type="SAM" id="MobiDB-lite"/>
    </source>
</evidence>
<evidence type="ECO:0000256" key="3">
    <source>
        <dbReference type="ARBA" id="ARBA00022692"/>
    </source>
</evidence>
<organism evidence="9 10">
    <name type="scientific">Brachybacterium nesterenkovii</name>
    <dbReference type="NCBI Taxonomy" id="47847"/>
    <lineage>
        <taxon>Bacteria</taxon>
        <taxon>Bacillati</taxon>
        <taxon>Actinomycetota</taxon>
        <taxon>Actinomycetes</taxon>
        <taxon>Micrococcales</taxon>
        <taxon>Dermabacteraceae</taxon>
        <taxon>Brachybacterium</taxon>
    </lineage>
</organism>
<feature type="compositionally biased region" description="Low complexity" evidence="6">
    <location>
        <begin position="34"/>
        <end position="47"/>
    </location>
</feature>
<gene>
    <name evidence="9" type="ORF">FM110_00815</name>
</gene>
<evidence type="ECO:0000256" key="7">
    <source>
        <dbReference type="SAM" id="Phobius"/>
    </source>
</evidence>
<evidence type="ECO:0000313" key="9">
    <source>
        <dbReference type="EMBL" id="SLM87995.1"/>
    </source>
</evidence>
<evidence type="ECO:0000259" key="8">
    <source>
        <dbReference type="Pfam" id="PF00482"/>
    </source>
</evidence>
<reference evidence="9 10" key="1">
    <citation type="submission" date="2017-02" db="EMBL/GenBank/DDBJ databases">
        <authorList>
            <person name="Peterson S.W."/>
        </authorList>
    </citation>
    <scope>NUCLEOTIDE SEQUENCE [LARGE SCALE GENOMIC DNA]</scope>
    <source>
        <strain evidence="9 10">CIP104813</strain>
    </source>
</reference>
<dbReference type="AlphaFoldDB" id="A0A1X6WT02"/>
<keyword evidence="2" id="KW-1003">Cell membrane</keyword>
<dbReference type="Proteomes" id="UP000195981">
    <property type="component" value="Unassembled WGS sequence"/>
</dbReference>
<evidence type="ECO:0000313" key="10">
    <source>
        <dbReference type="Proteomes" id="UP000195981"/>
    </source>
</evidence>
<feature type="transmembrane region" description="Helical" evidence="7">
    <location>
        <begin position="166"/>
        <end position="187"/>
    </location>
</feature>
<dbReference type="RefSeq" id="WP_234991814.1">
    <property type="nucleotide sequence ID" value="NZ_FWFG01000010.1"/>
</dbReference>
<feature type="transmembrane region" description="Helical" evidence="7">
    <location>
        <begin position="199"/>
        <end position="216"/>
    </location>
</feature>
<accession>A0A1X6WT02</accession>
<feature type="transmembrane region" description="Helical" evidence="7">
    <location>
        <begin position="12"/>
        <end position="31"/>
    </location>
</feature>
<comment type="subcellular location">
    <subcellularLocation>
        <location evidence="1">Cell membrane</location>
        <topology evidence="1">Multi-pass membrane protein</topology>
    </subcellularLocation>
</comment>
<evidence type="ECO:0000256" key="2">
    <source>
        <dbReference type="ARBA" id="ARBA00022475"/>
    </source>
</evidence>
<dbReference type="PANTHER" id="PTHR35007">
    <property type="entry name" value="INTEGRAL MEMBRANE PROTEIN-RELATED"/>
    <property type="match status" value="1"/>
</dbReference>
<feature type="domain" description="Type II secretion system protein GspF" evidence="8">
    <location>
        <begin position="65"/>
        <end position="181"/>
    </location>
</feature>
<evidence type="ECO:0000256" key="1">
    <source>
        <dbReference type="ARBA" id="ARBA00004651"/>
    </source>
</evidence>
<dbReference type="PANTHER" id="PTHR35007:SF4">
    <property type="entry name" value="CONSERVED TRANSMEMBRANE PROTEIN-RELATED"/>
    <property type="match status" value="1"/>
</dbReference>
<evidence type="ECO:0000256" key="4">
    <source>
        <dbReference type="ARBA" id="ARBA00022989"/>
    </source>
</evidence>
<keyword evidence="5 7" id="KW-0472">Membrane</keyword>
<keyword evidence="3 7" id="KW-0812">Transmembrane</keyword>
<evidence type="ECO:0000256" key="5">
    <source>
        <dbReference type="ARBA" id="ARBA00023136"/>
    </source>
</evidence>
<proteinExistence type="predicted"/>
<feature type="region of interest" description="Disordered" evidence="6">
    <location>
        <begin position="34"/>
        <end position="56"/>
    </location>
</feature>
<dbReference type="EMBL" id="FWFG01000010">
    <property type="protein sequence ID" value="SLM87995.1"/>
    <property type="molecule type" value="Genomic_DNA"/>
</dbReference>
<feature type="transmembrane region" description="Helical" evidence="7">
    <location>
        <begin position="346"/>
        <end position="371"/>
    </location>
</feature>
<sequence>MTPADGIAQIPAPAPALLACAVALLAVIAGAPRAPRTPATASPRALPGTARHPRPTPLDIARLVERLATIIASGTAPRTAWSAAADATAPGPLQDLARAVGAGADPSRAAGTLTGSPEIAALSAALEVCERTGAPLGPVLLTLADGLRDVADAALARRSAFAGPLATARILLALPLVGIGLGLLLGADPLGLLLHGDGLWLLASGTACTLGGWWWMHRLLRAARDESPGVDPSLVLDLVAGPLAAGSPLAHALATVGQALASGPALASDPLAAPLERTARALAAGVGVRTALSPLPASLAPLRDAALVSHATGADLVGLLRSGARDARRGRARAAEAAAARLAVRLVLPTGIALLPAFVLLGIIPTVASLLDGSFAGVLG</sequence>
<dbReference type="Pfam" id="PF00482">
    <property type="entry name" value="T2SSF"/>
    <property type="match status" value="2"/>
</dbReference>
<name>A0A1X6WT02_9MICO</name>
<keyword evidence="4 7" id="KW-1133">Transmembrane helix</keyword>
<dbReference type="InterPro" id="IPR018076">
    <property type="entry name" value="T2SS_GspF_dom"/>
</dbReference>
<protein>
    <submittedName>
        <fullName evidence="9">Putative integral membrane protein</fullName>
    </submittedName>
</protein>